<dbReference type="AlphaFoldDB" id="A0A1H3E9J7"/>
<dbReference type="Pfam" id="PF06114">
    <property type="entry name" value="Peptidase_M78"/>
    <property type="match status" value="1"/>
</dbReference>
<dbReference type="OrthoDB" id="9796786at2"/>
<reference evidence="3 4" key="1">
    <citation type="submission" date="2016-10" db="EMBL/GenBank/DDBJ databases">
        <authorList>
            <person name="de Groot N.N."/>
        </authorList>
    </citation>
    <scope>NUCLEOTIDE SEQUENCE [LARGE SCALE GENOMIC DNA]</scope>
    <source>
        <strain evidence="3 4">CGMCC 1.8894</strain>
    </source>
</reference>
<keyword evidence="4" id="KW-1185">Reference proteome</keyword>
<sequence>MSIAVNPEILIWARQSAGFDVDDAARKLGFGESPKSSAVEKLAAMEAGEKQPTRNQLTKFANVYKRPLITFYLAEPPKTGQRGQDFRQTPDSRGQRENGMLDALLRDVKARQELVRDVLLDEEDFEAPKFVGSADIGLGVGKVVEMISNALAFDHTDISLRKGDANALFGRLRAAAEDAGVFVLVLGDLGHHTLSIGADVFRGFAIADPVAPFVVINAKDARPARAFTLIHELAHILLGQSGVSGSVSTEQPKTDSARIERFCNDVAGEFLLPEGYFRKAGVKFGANDTEAARACIDLVASRWSVSEPMVAYRFQRTGELTDGAYQSLRQEYHQRWLANVKKEKAKQKENDSGPSGYVIKYHNLGHALVDVVHRNFKERNLTHTNAARLLGAKAISIPGFLKFVEGVRRRNVQGNGHAS</sequence>
<dbReference type="Gene3D" id="1.10.10.2910">
    <property type="match status" value="1"/>
</dbReference>
<evidence type="ECO:0000259" key="2">
    <source>
        <dbReference type="Pfam" id="PF06114"/>
    </source>
</evidence>
<gene>
    <name evidence="3" type="ORF">SAMN04488238_11913</name>
</gene>
<evidence type="ECO:0000313" key="3">
    <source>
        <dbReference type="EMBL" id="SDX75287.1"/>
    </source>
</evidence>
<feature type="compositionally biased region" description="Basic and acidic residues" evidence="1">
    <location>
        <begin position="84"/>
        <end position="96"/>
    </location>
</feature>
<dbReference type="EMBL" id="FNOM01000019">
    <property type="protein sequence ID" value="SDX75287.1"/>
    <property type="molecule type" value="Genomic_DNA"/>
</dbReference>
<feature type="domain" description="IrrE N-terminal-like" evidence="2">
    <location>
        <begin position="208"/>
        <end position="314"/>
    </location>
</feature>
<evidence type="ECO:0000256" key="1">
    <source>
        <dbReference type="SAM" id="MobiDB-lite"/>
    </source>
</evidence>
<dbReference type="PANTHER" id="PTHR43236">
    <property type="entry name" value="ANTITOXIN HIGA1"/>
    <property type="match status" value="1"/>
</dbReference>
<organism evidence="3 4">
    <name type="scientific">Roseicitreum antarcticum</name>
    <dbReference type="NCBI Taxonomy" id="564137"/>
    <lineage>
        <taxon>Bacteria</taxon>
        <taxon>Pseudomonadati</taxon>
        <taxon>Pseudomonadota</taxon>
        <taxon>Alphaproteobacteria</taxon>
        <taxon>Rhodobacterales</taxon>
        <taxon>Paracoccaceae</taxon>
        <taxon>Roseicitreum</taxon>
    </lineage>
</organism>
<dbReference type="InterPro" id="IPR010359">
    <property type="entry name" value="IrrE_HExxH"/>
</dbReference>
<dbReference type="InterPro" id="IPR052345">
    <property type="entry name" value="Rad_response_metalloprotease"/>
</dbReference>
<feature type="region of interest" description="Disordered" evidence="1">
    <location>
        <begin position="76"/>
        <end position="97"/>
    </location>
</feature>
<protein>
    <submittedName>
        <fullName evidence="3">Zn-dependent peptidase ImmA, M78 family</fullName>
    </submittedName>
</protein>
<evidence type="ECO:0000313" key="4">
    <source>
        <dbReference type="Proteomes" id="UP000198539"/>
    </source>
</evidence>
<name>A0A1H3E9J7_9RHOB</name>
<dbReference type="PANTHER" id="PTHR43236:SF2">
    <property type="entry name" value="BLL0069 PROTEIN"/>
    <property type="match status" value="1"/>
</dbReference>
<proteinExistence type="predicted"/>
<dbReference type="Proteomes" id="UP000198539">
    <property type="component" value="Unassembled WGS sequence"/>
</dbReference>
<accession>A0A1H3E9J7</accession>
<dbReference type="RefSeq" id="WP_092892235.1">
    <property type="nucleotide sequence ID" value="NZ_CP061501.1"/>
</dbReference>